<reference evidence="2 3" key="2">
    <citation type="submission" date="2018-03" db="EMBL/GenBank/DDBJ databases">
        <authorList>
            <person name="Keele B.F."/>
        </authorList>
    </citation>
    <scope>NUCLEOTIDE SEQUENCE [LARGE SCALE GENOMIC DNA]</scope>
    <source>
        <strain evidence="2 3">D13</strain>
    </source>
</reference>
<name>A0A2P1PPL9_9GAMM</name>
<evidence type="ECO:0008006" key="4">
    <source>
        <dbReference type="Google" id="ProtNLM"/>
    </source>
</evidence>
<dbReference type="RefSeq" id="WP_106890696.1">
    <property type="nucleotide sequence ID" value="NZ_CP027860.1"/>
</dbReference>
<evidence type="ECO:0000256" key="1">
    <source>
        <dbReference type="SAM" id="Phobius"/>
    </source>
</evidence>
<dbReference type="CDD" id="cd21809">
    <property type="entry name" value="ABC-2_lan_permease-like"/>
    <property type="match status" value="1"/>
</dbReference>
<feature type="transmembrane region" description="Helical" evidence="1">
    <location>
        <begin position="182"/>
        <end position="202"/>
    </location>
</feature>
<evidence type="ECO:0000313" key="3">
    <source>
        <dbReference type="Proteomes" id="UP000241074"/>
    </source>
</evidence>
<feature type="transmembrane region" description="Helical" evidence="1">
    <location>
        <begin position="62"/>
        <end position="86"/>
    </location>
</feature>
<dbReference type="KEGG" id="xba:C7S18_05950"/>
<feature type="transmembrane region" description="Helical" evidence="1">
    <location>
        <begin position="21"/>
        <end position="42"/>
    </location>
</feature>
<keyword evidence="1" id="KW-0472">Membrane</keyword>
<dbReference type="Proteomes" id="UP000241074">
    <property type="component" value="Chromosome"/>
</dbReference>
<protein>
    <recommendedName>
        <fullName evidence="4">ABC transporter permease</fullName>
    </recommendedName>
</protein>
<feature type="transmembrane region" description="Helical" evidence="1">
    <location>
        <begin position="222"/>
        <end position="247"/>
    </location>
</feature>
<accession>A0A2P1PPL9</accession>
<keyword evidence="1" id="KW-0812">Transmembrane</keyword>
<dbReference type="OrthoDB" id="5951044at2"/>
<gene>
    <name evidence="2" type="ORF">C7S18_05950</name>
</gene>
<sequence length="254" mass="27769">MNLVFRGIRAEGLKLKNTLALRMAVIAPGLVVALMSLQLMVMDHSKRSPAPMEAAWLTYAEGVIGLWTFLMLPLYITLQASLLAGLEHQNRQWKYLLALPVPRHSHFTSKALVLMLMVLLATLSLILLIPFGGWLLGAVQPNSGLAGWPPLWAIAKPALATVPACLLMAMVQTWVALRWSSFTVAVSIGMSATVAGFLIGQSERFGHWYPWSMPLWTMAGDARFLPLVLASSLGLGLLALALGAWLFSRRDPES</sequence>
<reference evidence="2 3" key="1">
    <citation type="submission" date="2018-03" db="EMBL/GenBank/DDBJ databases">
        <title>Ahniella affigens gen. nov., sp. nov., a gammaproteobacterium isolated from sandy soil near a stream.</title>
        <authorList>
            <person name="Ko Y."/>
            <person name="Kim J.-H."/>
        </authorList>
    </citation>
    <scope>NUCLEOTIDE SEQUENCE [LARGE SCALE GENOMIC DNA]</scope>
    <source>
        <strain evidence="2 3">D13</strain>
    </source>
</reference>
<organism evidence="2 3">
    <name type="scientific">Ahniella affigens</name>
    <dbReference type="NCBI Taxonomy" id="2021234"/>
    <lineage>
        <taxon>Bacteria</taxon>
        <taxon>Pseudomonadati</taxon>
        <taxon>Pseudomonadota</taxon>
        <taxon>Gammaproteobacteria</taxon>
        <taxon>Lysobacterales</taxon>
        <taxon>Rhodanobacteraceae</taxon>
        <taxon>Ahniella</taxon>
    </lineage>
</organism>
<dbReference type="Pfam" id="PF12730">
    <property type="entry name" value="ABC2_membrane_4"/>
    <property type="match status" value="1"/>
</dbReference>
<dbReference type="AlphaFoldDB" id="A0A2P1PPL9"/>
<dbReference type="EMBL" id="CP027860">
    <property type="protein sequence ID" value="AVP96768.1"/>
    <property type="molecule type" value="Genomic_DNA"/>
</dbReference>
<evidence type="ECO:0000313" key="2">
    <source>
        <dbReference type="EMBL" id="AVP96768.1"/>
    </source>
</evidence>
<feature type="transmembrane region" description="Helical" evidence="1">
    <location>
        <begin position="151"/>
        <end position="170"/>
    </location>
</feature>
<keyword evidence="1" id="KW-1133">Transmembrane helix</keyword>
<keyword evidence="3" id="KW-1185">Reference proteome</keyword>
<proteinExistence type="predicted"/>
<feature type="transmembrane region" description="Helical" evidence="1">
    <location>
        <begin position="107"/>
        <end position="131"/>
    </location>
</feature>